<dbReference type="Pfam" id="PF23397">
    <property type="entry name" value="DUF7104"/>
    <property type="match status" value="7"/>
</dbReference>
<keyword evidence="5" id="KW-1185">Reference proteome</keyword>
<evidence type="ECO:0000256" key="2">
    <source>
        <dbReference type="SAM" id="MobiDB-lite"/>
    </source>
</evidence>
<evidence type="ECO:0000259" key="3">
    <source>
        <dbReference type="Pfam" id="PF24883"/>
    </source>
</evidence>
<dbReference type="Gene3D" id="1.25.40.20">
    <property type="entry name" value="Ankyrin repeat-containing domain"/>
    <property type="match status" value="2"/>
</dbReference>
<dbReference type="EMBL" id="JBBBZM010000117">
    <property type="protein sequence ID" value="KAL0633698.1"/>
    <property type="molecule type" value="Genomic_DNA"/>
</dbReference>
<feature type="non-terminal residue" evidence="4">
    <location>
        <position position="1"/>
    </location>
</feature>
<evidence type="ECO:0000313" key="4">
    <source>
        <dbReference type="EMBL" id="KAL0633698.1"/>
    </source>
</evidence>
<feature type="compositionally biased region" description="Basic and acidic residues" evidence="2">
    <location>
        <begin position="809"/>
        <end position="818"/>
    </location>
</feature>
<feature type="domain" description="Nephrocystin 3-like N-terminal" evidence="3">
    <location>
        <begin position="9"/>
        <end position="128"/>
    </location>
</feature>
<dbReference type="Gene3D" id="3.40.50.300">
    <property type="entry name" value="P-loop containing nucleotide triphosphate hydrolases"/>
    <property type="match status" value="1"/>
</dbReference>
<dbReference type="SUPFAM" id="SSF48403">
    <property type="entry name" value="Ankyrin repeat"/>
    <property type="match status" value="1"/>
</dbReference>
<dbReference type="InterPro" id="IPR002110">
    <property type="entry name" value="Ankyrin_rpt"/>
</dbReference>
<sequence length="818" mass="91493">CAVINVLSLKAERDEPVVYFYFNRNDSERQNPIVLFRALVKQLSIALPSLPNSVMVEYDRRGERGSGPLGFQECSDFLVSLLDLYPQTTIVIDALDESDAEHHGELLEALNKIVHASVTLVKIFISSRDDIYINLILKHMPNVYIEARDNSGDIDRFVRRSVTKSVEKSPFLRHNVTQEFKEQMIATIQEKANGMFQWADLQVKYLCIMKFVDNIKTNLGKLPETLEDAYAQIWNEILSDSPFSQNISKRALMWVMCAREPLNRELWAEASYYPESVPEGGIDILFDLCWNLVAWNTQLGCVIFAHLSVREYLENRIFTSADANSMAAKSCLSWFNPNQLPKSRNGYTRLAMYSIAHWPHHVELVEREMLKILQPFLGTYANPSEAEQLKCDSVDIDRRNSMGQTALCVASMRGNELEMDLLLERMVGGNATAHASLNAQKEAIKCGQLRALVKLLDWGISVGAHASRVENLLRTGARFGNLEVVKAIMERHANIKISERVMTAAAGNNKQVIEYLLARDSNIKITEAVLTAAARNKKQVIEFLLARDPDIEITEAVLVAAAAKRDGSEVVEVLLARDPNIKITEAVLVVAVQNAKEVVELLLNRDPNIKITEAVLTTAAATCDGGDVFEFLLARYPNIKMTEAVLMAAAGNEGRVTRLLLARDPDIKITEAVLTAAAKGCDADEVFKLLLTRDPCIKVTEAVLMEVAAANGEEAFEFLLSRDPDIKITGAILTAAVTNGWSEEVIWPLLAVDANIEILEAILARNSSLRGIFMDTLLRARQEHTIKSNAEFEITHRGRRKTHRPYRSSSRDARIPPH</sequence>
<dbReference type="InterPro" id="IPR055530">
    <property type="entry name" value="DUF7104"/>
</dbReference>
<dbReference type="InterPro" id="IPR027417">
    <property type="entry name" value="P-loop_NTPase"/>
</dbReference>
<feature type="region of interest" description="Disordered" evidence="2">
    <location>
        <begin position="796"/>
        <end position="818"/>
    </location>
</feature>
<gene>
    <name evidence="4" type="ORF">Q9L58_007421</name>
</gene>
<dbReference type="InterPro" id="IPR036770">
    <property type="entry name" value="Ankyrin_rpt-contain_sf"/>
</dbReference>
<keyword evidence="1" id="KW-0677">Repeat</keyword>
<evidence type="ECO:0000256" key="1">
    <source>
        <dbReference type="ARBA" id="ARBA00022737"/>
    </source>
</evidence>
<dbReference type="InterPro" id="IPR056884">
    <property type="entry name" value="NPHP3-like_N"/>
</dbReference>
<dbReference type="SMART" id="SM00248">
    <property type="entry name" value="ANK"/>
    <property type="match status" value="5"/>
</dbReference>
<evidence type="ECO:0000313" key="5">
    <source>
        <dbReference type="Proteomes" id="UP001447188"/>
    </source>
</evidence>
<organism evidence="4 5">
    <name type="scientific">Discina gigas</name>
    <dbReference type="NCBI Taxonomy" id="1032678"/>
    <lineage>
        <taxon>Eukaryota</taxon>
        <taxon>Fungi</taxon>
        <taxon>Dikarya</taxon>
        <taxon>Ascomycota</taxon>
        <taxon>Pezizomycotina</taxon>
        <taxon>Pezizomycetes</taxon>
        <taxon>Pezizales</taxon>
        <taxon>Discinaceae</taxon>
        <taxon>Discina</taxon>
    </lineage>
</organism>
<feature type="compositionally biased region" description="Basic residues" evidence="2">
    <location>
        <begin position="797"/>
        <end position="806"/>
    </location>
</feature>
<name>A0ABR3GCZ7_9PEZI</name>
<accession>A0ABR3GCZ7</accession>
<protein>
    <recommendedName>
        <fullName evidence="3">Nephrocystin 3-like N-terminal domain-containing protein</fullName>
    </recommendedName>
</protein>
<dbReference type="PANTHER" id="PTHR10039:SF16">
    <property type="entry name" value="GPI INOSITOL-DEACYLASE"/>
    <property type="match status" value="1"/>
</dbReference>
<comment type="caution">
    <text evidence="4">The sequence shown here is derived from an EMBL/GenBank/DDBJ whole genome shotgun (WGS) entry which is preliminary data.</text>
</comment>
<dbReference type="Pfam" id="PF24883">
    <property type="entry name" value="NPHP3_N"/>
    <property type="match status" value="1"/>
</dbReference>
<proteinExistence type="predicted"/>
<reference evidence="4 5" key="1">
    <citation type="submission" date="2024-02" db="EMBL/GenBank/DDBJ databases">
        <title>Discinaceae phylogenomics.</title>
        <authorList>
            <person name="Dirks A.C."/>
            <person name="James T.Y."/>
        </authorList>
    </citation>
    <scope>NUCLEOTIDE SEQUENCE [LARGE SCALE GENOMIC DNA]</scope>
    <source>
        <strain evidence="4 5">ACD0624</strain>
    </source>
</reference>
<dbReference type="PANTHER" id="PTHR10039">
    <property type="entry name" value="AMELOGENIN"/>
    <property type="match status" value="1"/>
</dbReference>
<dbReference type="Proteomes" id="UP001447188">
    <property type="component" value="Unassembled WGS sequence"/>
</dbReference>